<dbReference type="AlphaFoldDB" id="A0AA45HJY0"/>
<dbReference type="RefSeq" id="WP_109603691.1">
    <property type="nucleotide sequence ID" value="NZ_JAMHJO010000001.1"/>
</dbReference>
<keyword evidence="1" id="KW-0472">Membrane</keyword>
<comment type="caution">
    <text evidence="2">The sequence shown here is derived from an EMBL/GenBank/DDBJ whole genome shotgun (WGS) entry which is preliminary data.</text>
</comment>
<dbReference type="Pfam" id="PF16240">
    <property type="entry name" value="DUF4899"/>
    <property type="match status" value="1"/>
</dbReference>
<evidence type="ECO:0000313" key="3">
    <source>
        <dbReference type="Proteomes" id="UP000245921"/>
    </source>
</evidence>
<keyword evidence="3" id="KW-1185">Reference proteome</keyword>
<gene>
    <name evidence="2" type="ORF">C7380_101279</name>
</gene>
<organism evidence="2 3">
    <name type="scientific">Oceanotoga teriensis</name>
    <dbReference type="NCBI Taxonomy" id="515440"/>
    <lineage>
        <taxon>Bacteria</taxon>
        <taxon>Thermotogati</taxon>
        <taxon>Thermotogota</taxon>
        <taxon>Thermotogae</taxon>
        <taxon>Petrotogales</taxon>
        <taxon>Petrotogaceae</taxon>
        <taxon>Oceanotoga</taxon>
    </lineage>
</organism>
<keyword evidence="1" id="KW-0812">Transmembrane</keyword>
<protein>
    <submittedName>
        <fullName evidence="2">Uncharacterized protein DUF4899</fullName>
    </submittedName>
</protein>
<keyword evidence="1" id="KW-1133">Transmembrane helix</keyword>
<reference evidence="2 3" key="1">
    <citation type="submission" date="2018-05" db="EMBL/GenBank/DDBJ databases">
        <title>Genomic Encyclopedia of Type Strains, Phase IV (KMG-IV): sequencing the most valuable type-strain genomes for metagenomic binning, comparative biology and taxonomic classification.</title>
        <authorList>
            <person name="Goeker M."/>
        </authorList>
    </citation>
    <scope>NUCLEOTIDE SEQUENCE [LARGE SCALE GENOMIC DNA]</scope>
    <source>
        <strain evidence="2 3">DSM 24906</strain>
    </source>
</reference>
<sequence>MDFYAIKFFATSALTGETFIGYIFGKKRQEPEFNIATLSKRKLKEYEIPDTTQEYVKFKSDIDILTYQITRDKNLAPINKQFNAYFYTTLKKYGLEIISTKFFLGVQDADPFVIKAIIQDILFDWGGETEVKLVAQSYNYEDLTWLQAAKKEGSSGVYEYLNRADVLTAQEIFPVIDPLDGFPVIRLDVGDPLLAIEIDEKNETRETIPGNLISKELIPGTNYIFLKIDLENGKIGKTVIQKNLKITIDKAKLENARQKRESMMNDEDKNKVIGDVAKDFKNNREDMPSKLSSFDAILIVSFSIIGILTIILIGIWLGAF</sequence>
<dbReference type="EMBL" id="QGGI01000001">
    <property type="protein sequence ID" value="PWJ96704.1"/>
    <property type="molecule type" value="Genomic_DNA"/>
</dbReference>
<name>A0AA45HJY0_9BACT</name>
<dbReference type="InterPro" id="IPR032602">
    <property type="entry name" value="DUF4899"/>
</dbReference>
<evidence type="ECO:0000313" key="2">
    <source>
        <dbReference type="EMBL" id="PWJ96704.1"/>
    </source>
</evidence>
<evidence type="ECO:0000256" key="1">
    <source>
        <dbReference type="SAM" id="Phobius"/>
    </source>
</evidence>
<proteinExistence type="predicted"/>
<dbReference type="Proteomes" id="UP000245921">
    <property type="component" value="Unassembled WGS sequence"/>
</dbReference>
<feature type="transmembrane region" description="Helical" evidence="1">
    <location>
        <begin position="296"/>
        <end position="319"/>
    </location>
</feature>
<accession>A0AA45HJY0</accession>